<dbReference type="EMBL" id="HACA01014670">
    <property type="protein sequence ID" value="CDW32031.1"/>
    <property type="molecule type" value="Transcribed_RNA"/>
</dbReference>
<protein>
    <submittedName>
        <fullName evidence="1">Uncharacterized protein</fullName>
    </submittedName>
</protein>
<evidence type="ECO:0000313" key="1">
    <source>
        <dbReference type="EMBL" id="CDW32031.1"/>
    </source>
</evidence>
<proteinExistence type="predicted"/>
<accession>A0A0K2U2W5</accession>
<organism evidence="1">
    <name type="scientific">Lepeophtheirus salmonis</name>
    <name type="common">Salmon louse</name>
    <name type="synonym">Caligus salmonis</name>
    <dbReference type="NCBI Taxonomy" id="72036"/>
    <lineage>
        <taxon>Eukaryota</taxon>
        <taxon>Metazoa</taxon>
        <taxon>Ecdysozoa</taxon>
        <taxon>Arthropoda</taxon>
        <taxon>Crustacea</taxon>
        <taxon>Multicrustacea</taxon>
        <taxon>Hexanauplia</taxon>
        <taxon>Copepoda</taxon>
        <taxon>Siphonostomatoida</taxon>
        <taxon>Caligidae</taxon>
        <taxon>Lepeophtheirus</taxon>
    </lineage>
</organism>
<sequence>MTSLPYMLIEDARKGEYSSLVYFFQYFTHQKRDAILSKRPYLQNYLSSTPSTLYTI</sequence>
<reference evidence="1" key="1">
    <citation type="submission" date="2014-05" db="EMBL/GenBank/DDBJ databases">
        <authorList>
            <person name="Chronopoulou M."/>
        </authorList>
    </citation>
    <scope>NUCLEOTIDE SEQUENCE</scope>
    <source>
        <tissue evidence="1">Whole organism</tissue>
    </source>
</reference>
<name>A0A0K2U2W5_LEPSM</name>
<dbReference type="AlphaFoldDB" id="A0A0K2U2W5"/>